<evidence type="ECO:0000313" key="9">
    <source>
        <dbReference type="EnsemblMetazoa" id="G22267.2:cds"/>
    </source>
</evidence>
<organism evidence="9 10">
    <name type="scientific">Magallana gigas</name>
    <name type="common">Pacific oyster</name>
    <name type="synonym">Crassostrea gigas</name>
    <dbReference type="NCBI Taxonomy" id="29159"/>
    <lineage>
        <taxon>Eukaryota</taxon>
        <taxon>Metazoa</taxon>
        <taxon>Spiralia</taxon>
        <taxon>Lophotrochozoa</taxon>
        <taxon>Mollusca</taxon>
        <taxon>Bivalvia</taxon>
        <taxon>Autobranchia</taxon>
        <taxon>Pteriomorphia</taxon>
        <taxon>Ostreida</taxon>
        <taxon>Ostreoidea</taxon>
        <taxon>Ostreidae</taxon>
        <taxon>Magallana</taxon>
    </lineage>
</organism>
<keyword evidence="6 7" id="KW-0472">Membrane</keyword>
<dbReference type="EnsemblMetazoa" id="G22267.4">
    <property type="protein sequence ID" value="G22267.4:cds"/>
    <property type="gene ID" value="G22267"/>
</dbReference>
<accession>A0A8W8K3I0</accession>
<evidence type="ECO:0000256" key="3">
    <source>
        <dbReference type="ARBA" id="ARBA00022692"/>
    </source>
</evidence>
<dbReference type="GeneID" id="105333927"/>
<feature type="transmembrane region" description="Helical" evidence="7">
    <location>
        <begin position="116"/>
        <end position="134"/>
    </location>
</feature>
<evidence type="ECO:0000256" key="6">
    <source>
        <dbReference type="ARBA" id="ARBA00023136"/>
    </source>
</evidence>
<dbReference type="GO" id="GO:0005789">
    <property type="term" value="C:endoplasmic reticulum membrane"/>
    <property type="evidence" value="ECO:0007669"/>
    <property type="project" value="UniProtKB-SubCell"/>
</dbReference>
<feature type="transmembrane region" description="Helical" evidence="7">
    <location>
        <begin position="62"/>
        <end position="81"/>
    </location>
</feature>
<dbReference type="EnsemblMetazoa" id="G22267.1">
    <property type="protein sequence ID" value="G22267.1:cds"/>
    <property type="gene ID" value="G22267"/>
</dbReference>
<name>A0A8W8K3I0_MAGGI</name>
<dbReference type="Pfam" id="PF04511">
    <property type="entry name" value="DER1"/>
    <property type="match status" value="1"/>
</dbReference>
<dbReference type="OMA" id="FKSQYWR"/>
<dbReference type="SUPFAM" id="SSF144091">
    <property type="entry name" value="Rhomboid-like"/>
    <property type="match status" value="1"/>
</dbReference>
<dbReference type="RefSeq" id="XP_011435464.2">
    <property type="nucleotide sequence ID" value="XM_011437162.4"/>
</dbReference>
<comment type="similarity">
    <text evidence="2 7">Belongs to the derlin family.</text>
</comment>
<dbReference type="AlphaFoldDB" id="A0A8W8K3I0"/>
<evidence type="ECO:0000256" key="4">
    <source>
        <dbReference type="ARBA" id="ARBA00022824"/>
    </source>
</evidence>
<reference evidence="9" key="1">
    <citation type="submission" date="2022-08" db="UniProtKB">
        <authorList>
            <consortium name="EnsemblMetazoa"/>
        </authorList>
    </citation>
    <scope>IDENTIFICATION</scope>
    <source>
        <strain evidence="9">05x7-T-G4-1.051#20</strain>
    </source>
</reference>
<dbReference type="OrthoDB" id="1716531at2759"/>
<evidence type="ECO:0000256" key="5">
    <source>
        <dbReference type="ARBA" id="ARBA00022989"/>
    </source>
</evidence>
<protein>
    <recommendedName>
        <fullName evidence="7">Derlin</fullName>
    </recommendedName>
</protein>
<keyword evidence="4 7" id="KW-0256">Endoplasmic reticulum</keyword>
<evidence type="ECO:0000256" key="2">
    <source>
        <dbReference type="ARBA" id="ARBA00008917"/>
    </source>
</evidence>
<feature type="region of interest" description="Disordered" evidence="8">
    <location>
        <begin position="217"/>
        <end position="245"/>
    </location>
</feature>
<dbReference type="GO" id="GO:0036503">
    <property type="term" value="P:ERAD pathway"/>
    <property type="evidence" value="ECO:0007669"/>
    <property type="project" value="UniProtKB-ARBA"/>
</dbReference>
<sequence>MAHTFQQEYMEMPPITRAYTTACVLTTIAVQLDIISPLQIYLDPTAVFSKYQVWRLVTNFTYLGSIGFNFLFNIIFAYRYCRMLEEGSFRNKTADFFFMILFGCTLLTVTTMLVPMVNLVFLGSALTIMLVYLWSRRNPYVRMNFFGLMTFHAPYLPWVLLGFSVLLGNSVITDLLGIAAGHIYYFLEDVFPQQPGGFKILKTPRFLTYLFEGAPEDPNYNPLPEDRPGGFNWGEPQNRQEDGQN</sequence>
<evidence type="ECO:0000313" key="10">
    <source>
        <dbReference type="Proteomes" id="UP000005408"/>
    </source>
</evidence>
<feature type="transmembrane region" description="Helical" evidence="7">
    <location>
        <begin position="21"/>
        <end position="42"/>
    </location>
</feature>
<feature type="transmembrane region" description="Helical" evidence="7">
    <location>
        <begin position="155"/>
        <end position="185"/>
    </location>
</feature>
<evidence type="ECO:0000256" key="7">
    <source>
        <dbReference type="RuleBase" id="RU363059"/>
    </source>
</evidence>
<dbReference type="InterPro" id="IPR007599">
    <property type="entry name" value="DER1"/>
</dbReference>
<keyword evidence="10" id="KW-1185">Reference proteome</keyword>
<dbReference type="KEGG" id="crg:105333927"/>
<keyword evidence="3 7" id="KW-0812">Transmembrane</keyword>
<dbReference type="EnsemblMetazoa" id="G22267.5">
    <property type="protein sequence ID" value="G22267.5:cds"/>
    <property type="gene ID" value="G22267"/>
</dbReference>
<comment type="subcellular location">
    <subcellularLocation>
        <location evidence="1 7">Endoplasmic reticulum membrane</location>
        <topology evidence="1 7">Multi-pass membrane protein</topology>
    </subcellularLocation>
</comment>
<evidence type="ECO:0000256" key="1">
    <source>
        <dbReference type="ARBA" id="ARBA00004477"/>
    </source>
</evidence>
<evidence type="ECO:0000256" key="8">
    <source>
        <dbReference type="SAM" id="MobiDB-lite"/>
    </source>
</evidence>
<dbReference type="InterPro" id="IPR035952">
    <property type="entry name" value="Rhomboid-like_sf"/>
</dbReference>
<comment type="function">
    <text evidence="7">May be involved in the degradation of misfolded endoplasmic reticulum (ER) luminal proteins.</text>
</comment>
<dbReference type="EnsemblMetazoa" id="G22267.2">
    <property type="protein sequence ID" value="G22267.2:cds"/>
    <property type="gene ID" value="G22267"/>
</dbReference>
<dbReference type="Proteomes" id="UP000005408">
    <property type="component" value="Unassembled WGS sequence"/>
</dbReference>
<dbReference type="FunFam" id="1.20.1540.10:FF:000016">
    <property type="entry name" value="Derlin"/>
    <property type="match status" value="1"/>
</dbReference>
<proteinExistence type="inferred from homology"/>
<feature type="transmembrane region" description="Helical" evidence="7">
    <location>
        <begin position="93"/>
        <end position="110"/>
    </location>
</feature>
<keyword evidence="5 7" id="KW-1133">Transmembrane helix</keyword>
<dbReference type="PANTHER" id="PTHR11009">
    <property type="entry name" value="DER1-LIKE PROTEIN, DERLIN"/>
    <property type="match status" value="1"/>
</dbReference>